<accession>A0A9D1E8N8</accession>
<reference evidence="2" key="2">
    <citation type="journal article" date="2021" name="PeerJ">
        <title>Extensive microbial diversity within the chicken gut microbiome revealed by metagenomics and culture.</title>
        <authorList>
            <person name="Gilroy R."/>
            <person name="Ravi A."/>
            <person name="Getino M."/>
            <person name="Pursley I."/>
            <person name="Horton D.L."/>
            <person name="Alikhan N.F."/>
            <person name="Baker D."/>
            <person name="Gharbi K."/>
            <person name="Hall N."/>
            <person name="Watson M."/>
            <person name="Adriaenssens E.M."/>
            <person name="Foster-Nyarko E."/>
            <person name="Jarju S."/>
            <person name="Secka A."/>
            <person name="Antonio M."/>
            <person name="Oren A."/>
            <person name="Chaudhuri R.R."/>
            <person name="La Ragione R."/>
            <person name="Hildebrand F."/>
            <person name="Pallen M.J."/>
        </authorList>
    </citation>
    <scope>NUCLEOTIDE SEQUENCE</scope>
    <source>
        <strain evidence="2">ChiSjej5B23-6657</strain>
    </source>
</reference>
<dbReference type="InterPro" id="IPR043765">
    <property type="entry name" value="DUF5711"/>
</dbReference>
<keyword evidence="1" id="KW-1133">Transmembrane helix</keyword>
<sequence>MDKIDFGKVKEWWGKGERKKEIALILVVIAVVVLAVMVHLLRQYKDYSVRSSTERIDSAETNYLDFQGNILKYNRDGAFYTDYDGELIWNYTYEMQAPQAQMCGNSVLIYDRNGTQLAILSVTGIEGNVRTSLPILDADVSASGTTAVLMQDGNTGYVELYDLEGQVLASGELHGENSGIPIAIALSSDGQKLMVSMIDLNGGNVKTTISFYDFGRQGEDAIDNLVASYSYSDMVIPQIDFVKNDKAIAFGDSEIVIFRSNSRFDVDHEIFFQDQIKSVFYNDDYFGVVRDVAQEDGSLANQMTVYNMSGYEVFETALDISYNDIELMRNNEIVISNGKDVNIYTMQGIKKFAYSFETSIYKIIPGRGSRRYIFLEQDVTELVTLT</sequence>
<organism evidence="2 3">
    <name type="scientific">Candidatus Pullilachnospira gallistercoris</name>
    <dbReference type="NCBI Taxonomy" id="2840911"/>
    <lineage>
        <taxon>Bacteria</taxon>
        <taxon>Bacillati</taxon>
        <taxon>Bacillota</taxon>
        <taxon>Clostridia</taxon>
        <taxon>Lachnospirales</taxon>
        <taxon>Lachnospiraceae</taxon>
        <taxon>Lachnospiraceae incertae sedis</taxon>
        <taxon>Candidatus Pullilachnospira</taxon>
    </lineage>
</organism>
<evidence type="ECO:0008006" key="4">
    <source>
        <dbReference type="Google" id="ProtNLM"/>
    </source>
</evidence>
<proteinExistence type="predicted"/>
<dbReference type="InterPro" id="IPR011047">
    <property type="entry name" value="Quinoprotein_ADH-like_sf"/>
</dbReference>
<keyword evidence="1" id="KW-0812">Transmembrane</keyword>
<dbReference type="Proteomes" id="UP000823912">
    <property type="component" value="Unassembled WGS sequence"/>
</dbReference>
<dbReference type="SUPFAM" id="SSF50998">
    <property type="entry name" value="Quinoprotein alcohol dehydrogenase-like"/>
    <property type="match status" value="1"/>
</dbReference>
<reference evidence="2" key="1">
    <citation type="submission" date="2020-10" db="EMBL/GenBank/DDBJ databases">
        <authorList>
            <person name="Gilroy R."/>
        </authorList>
    </citation>
    <scope>NUCLEOTIDE SEQUENCE</scope>
    <source>
        <strain evidence="2">ChiSjej5B23-6657</strain>
    </source>
</reference>
<dbReference type="Pfam" id="PF18975">
    <property type="entry name" value="DUF5711"/>
    <property type="match status" value="1"/>
</dbReference>
<comment type="caution">
    <text evidence="2">The sequence shown here is derived from an EMBL/GenBank/DDBJ whole genome shotgun (WGS) entry which is preliminary data.</text>
</comment>
<evidence type="ECO:0000313" key="3">
    <source>
        <dbReference type="Proteomes" id="UP000823912"/>
    </source>
</evidence>
<dbReference type="EMBL" id="DVHM01000034">
    <property type="protein sequence ID" value="HIR70046.1"/>
    <property type="molecule type" value="Genomic_DNA"/>
</dbReference>
<keyword evidence="1" id="KW-0472">Membrane</keyword>
<name>A0A9D1E8N8_9FIRM</name>
<evidence type="ECO:0000313" key="2">
    <source>
        <dbReference type="EMBL" id="HIR70046.1"/>
    </source>
</evidence>
<feature type="transmembrane region" description="Helical" evidence="1">
    <location>
        <begin position="21"/>
        <end position="41"/>
    </location>
</feature>
<protein>
    <recommendedName>
        <fullName evidence="4">WD40 repeat domain-containing protein</fullName>
    </recommendedName>
</protein>
<dbReference type="AlphaFoldDB" id="A0A9D1E8N8"/>
<gene>
    <name evidence="2" type="ORF">IAA55_02055</name>
</gene>
<evidence type="ECO:0000256" key="1">
    <source>
        <dbReference type="SAM" id="Phobius"/>
    </source>
</evidence>